<dbReference type="InterPro" id="IPR036365">
    <property type="entry name" value="PGBD-like_sf"/>
</dbReference>
<dbReference type="Gene3D" id="1.10.101.10">
    <property type="entry name" value="PGBD-like superfamily/PGBD"/>
    <property type="match status" value="1"/>
</dbReference>
<dbReference type="InterPro" id="IPR038063">
    <property type="entry name" value="Transpep_catalytic_dom"/>
</dbReference>
<dbReference type="GO" id="GO:0008360">
    <property type="term" value="P:regulation of cell shape"/>
    <property type="evidence" value="ECO:0007669"/>
    <property type="project" value="UniProtKB-UniRule"/>
</dbReference>
<dbReference type="Gene3D" id="2.40.440.10">
    <property type="entry name" value="L,D-transpeptidase catalytic domain-like"/>
    <property type="match status" value="1"/>
</dbReference>
<sequence>MKIARLIRAMVVYGAIAVALTGDMALAQSAVATLPAPRLSFSADEMRLAGRVAGNPGLADFYGTNGLQPIFTGAEATARRAALIEAVGQAASHGLPQARYGHDLLVRLDQAPQDWLTAEIAFALAFARWSHDITGGILEPGKVESGIKRKVQRPSTGEMMRAFAAAPDPAAWLAALPSRDPRYLALQAALARETGLTTAADVAPVPEGSWREGMTDPAVGLLRARLRALGLDAPPLGDPTTFDPPLADAVARLQRQAGLADDGVAGPRTVARLNRGPGAESRSILVALERMRWMHGHDPLARQVWVNLPEFTARILENGEERFATRVVIGKADPSYETPEFTEPMKYIVVNPRWNVPRSITVKEYLPRLQANRNAVRHLDVVDGRGNVIPRERIDFRRYTAANFPYRMRQKPSDDNALGVVKFMFPNPWNIYLHDTPTKHLFNESRRAYSHGCIRVGRPIDLAHALLEGQLSDPEAAVSKALSTGRETYLNIRGDLPVHLVYFTAFPDESGQIRRFPDIYGRDALVHAALIKAGIDSSLDSAVAGD</sequence>
<evidence type="ECO:0000256" key="1">
    <source>
        <dbReference type="ARBA" id="ARBA00004752"/>
    </source>
</evidence>
<dbReference type="EMBL" id="CP031078">
    <property type="protein sequence ID" value="AYF01151.1"/>
    <property type="molecule type" value="Genomic_DNA"/>
</dbReference>
<dbReference type="UniPathway" id="UPA00219"/>
<evidence type="ECO:0000259" key="8">
    <source>
        <dbReference type="PROSITE" id="PS52029"/>
    </source>
</evidence>
<keyword evidence="5 7" id="KW-0573">Peptidoglycan synthesis</keyword>
<feature type="domain" description="L,D-TPase catalytic" evidence="8">
    <location>
        <begin position="302"/>
        <end position="479"/>
    </location>
</feature>
<dbReference type="Pfam" id="PF03734">
    <property type="entry name" value="YkuD"/>
    <property type="match status" value="1"/>
</dbReference>
<dbReference type="CDD" id="cd16913">
    <property type="entry name" value="YkuD_like"/>
    <property type="match status" value="1"/>
</dbReference>
<dbReference type="InterPro" id="IPR005490">
    <property type="entry name" value="LD_TPept_cat_dom"/>
</dbReference>
<name>A0A386UKV3_9RHOB</name>
<dbReference type="Pfam" id="PF20142">
    <property type="entry name" value="Scaffold"/>
    <property type="match status" value="1"/>
</dbReference>
<keyword evidence="3" id="KW-0808">Transferase</keyword>
<evidence type="ECO:0000256" key="2">
    <source>
        <dbReference type="ARBA" id="ARBA00005992"/>
    </source>
</evidence>
<feature type="active site" description="Proton donor/acceptor" evidence="7">
    <location>
        <position position="434"/>
    </location>
</feature>
<protein>
    <submittedName>
        <fullName evidence="9">Peptidoglycan-binding protein</fullName>
    </submittedName>
</protein>
<comment type="similarity">
    <text evidence="2">Belongs to the YkuD family.</text>
</comment>
<feature type="active site" description="Nucleophile" evidence="7">
    <location>
        <position position="453"/>
    </location>
</feature>
<dbReference type="SUPFAM" id="SSF141523">
    <property type="entry name" value="L,D-transpeptidase catalytic domain-like"/>
    <property type="match status" value="1"/>
</dbReference>
<comment type="pathway">
    <text evidence="1 7">Cell wall biogenesis; peptidoglycan biosynthesis.</text>
</comment>
<dbReference type="PROSITE" id="PS52029">
    <property type="entry name" value="LD_TPASE"/>
    <property type="match status" value="1"/>
</dbReference>
<dbReference type="InterPro" id="IPR002477">
    <property type="entry name" value="Peptidoglycan-bd-like"/>
</dbReference>
<dbReference type="InterPro" id="IPR045380">
    <property type="entry name" value="LD_TPept_scaffold_dom"/>
</dbReference>
<evidence type="ECO:0000256" key="6">
    <source>
        <dbReference type="ARBA" id="ARBA00023316"/>
    </source>
</evidence>
<dbReference type="InterPro" id="IPR052905">
    <property type="entry name" value="LD-transpeptidase_YkuD-like"/>
</dbReference>
<dbReference type="PANTHER" id="PTHR41533">
    <property type="entry name" value="L,D-TRANSPEPTIDASE HI_1667-RELATED"/>
    <property type="match status" value="1"/>
</dbReference>
<reference evidence="10" key="1">
    <citation type="submission" date="2018-07" db="EMBL/GenBank/DDBJ databases">
        <title>Genome Structure of the Opportunistic Pathogen Paracoccus yeei (Alphaproteobacteria) and Identification of Putative Virulence Factors.</title>
        <authorList>
            <person name="Lasek R."/>
            <person name="Szuplewska M."/>
            <person name="Mitura M."/>
            <person name="Decewicz P."/>
            <person name="Chmielowska C."/>
            <person name="Pawlot A."/>
            <person name="Sentkowska D."/>
            <person name="Czarnecki J."/>
            <person name="Bartosik D."/>
        </authorList>
    </citation>
    <scope>NUCLEOTIDE SEQUENCE [LARGE SCALE GENOMIC DNA]</scope>
    <source>
        <strain evidence="10">CCUG 32053</strain>
    </source>
</reference>
<evidence type="ECO:0000256" key="7">
    <source>
        <dbReference type="PROSITE-ProRule" id="PRU01373"/>
    </source>
</evidence>
<proteinExistence type="inferred from homology"/>
<dbReference type="RefSeq" id="WP_233577749.1">
    <property type="nucleotide sequence ID" value="NZ_CP031078.1"/>
</dbReference>
<dbReference type="GO" id="GO:0004180">
    <property type="term" value="F:carboxypeptidase activity"/>
    <property type="evidence" value="ECO:0007669"/>
    <property type="project" value="UniProtKB-ARBA"/>
</dbReference>
<evidence type="ECO:0000256" key="4">
    <source>
        <dbReference type="ARBA" id="ARBA00022960"/>
    </source>
</evidence>
<dbReference type="InterPro" id="IPR036366">
    <property type="entry name" value="PGBDSf"/>
</dbReference>
<accession>A0A386UKV3</accession>
<dbReference type="PANTHER" id="PTHR41533:SF2">
    <property type="entry name" value="BLR7131 PROTEIN"/>
    <property type="match status" value="1"/>
</dbReference>
<dbReference type="GO" id="GO:0016740">
    <property type="term" value="F:transferase activity"/>
    <property type="evidence" value="ECO:0007669"/>
    <property type="project" value="UniProtKB-KW"/>
</dbReference>
<dbReference type="SUPFAM" id="SSF47090">
    <property type="entry name" value="PGBD-like"/>
    <property type="match status" value="1"/>
</dbReference>
<evidence type="ECO:0000256" key="5">
    <source>
        <dbReference type="ARBA" id="ARBA00022984"/>
    </source>
</evidence>
<dbReference type="Proteomes" id="UP000272010">
    <property type="component" value="Chromosome"/>
</dbReference>
<gene>
    <name evidence="9" type="ORF">PY32053_01523</name>
</gene>
<dbReference type="GO" id="GO:0009252">
    <property type="term" value="P:peptidoglycan biosynthetic process"/>
    <property type="evidence" value="ECO:0007669"/>
    <property type="project" value="UniProtKB-UniPathway"/>
</dbReference>
<dbReference type="AlphaFoldDB" id="A0A386UKV3"/>
<evidence type="ECO:0000313" key="10">
    <source>
        <dbReference type="Proteomes" id="UP000272010"/>
    </source>
</evidence>
<evidence type="ECO:0000313" key="9">
    <source>
        <dbReference type="EMBL" id="AYF01151.1"/>
    </source>
</evidence>
<keyword evidence="6 7" id="KW-0961">Cell wall biogenesis/degradation</keyword>
<dbReference type="Pfam" id="PF01471">
    <property type="entry name" value="PG_binding_1"/>
    <property type="match status" value="1"/>
</dbReference>
<evidence type="ECO:0000256" key="3">
    <source>
        <dbReference type="ARBA" id="ARBA00022679"/>
    </source>
</evidence>
<keyword evidence="4 7" id="KW-0133">Cell shape</keyword>
<dbReference type="GO" id="GO:0071555">
    <property type="term" value="P:cell wall organization"/>
    <property type="evidence" value="ECO:0007669"/>
    <property type="project" value="UniProtKB-UniRule"/>
</dbReference>
<organism evidence="9 10">
    <name type="scientific">Paracoccus yeei</name>
    <dbReference type="NCBI Taxonomy" id="147645"/>
    <lineage>
        <taxon>Bacteria</taxon>
        <taxon>Pseudomonadati</taxon>
        <taxon>Pseudomonadota</taxon>
        <taxon>Alphaproteobacteria</taxon>
        <taxon>Rhodobacterales</taxon>
        <taxon>Paracoccaceae</taxon>
        <taxon>Paracoccus</taxon>
    </lineage>
</organism>